<accession>A0A1I3ZJK6</accession>
<evidence type="ECO:0008006" key="3">
    <source>
        <dbReference type="Google" id="ProtNLM"/>
    </source>
</evidence>
<sequence length="80" mass="9156">MFQCKDVAEEASNYLEGDLPLRKRIGLFLHLLICGCCRNYLQQIRQTIDTVATIHPTEEHHTDTKALAEKLRALSDSESR</sequence>
<name>A0A1I3ZJK6_9GAMM</name>
<dbReference type="RefSeq" id="WP_091714217.1">
    <property type="nucleotide sequence ID" value="NZ_FOSH01000011.1"/>
</dbReference>
<dbReference type="STRING" id="45496.SAMN04488079_11140"/>
<reference evidence="2" key="1">
    <citation type="submission" date="2016-10" db="EMBL/GenBank/DDBJ databases">
        <authorList>
            <person name="Varghese N."/>
            <person name="Submissions S."/>
        </authorList>
    </citation>
    <scope>NUCLEOTIDE SEQUENCE [LARGE SCALE GENOMIC DNA]</scope>
    <source>
        <strain evidence="2">DSM 11578</strain>
    </source>
</reference>
<keyword evidence="2" id="KW-1185">Reference proteome</keyword>
<protein>
    <recommendedName>
        <fullName evidence="3">Zinc-finger</fullName>
    </recommendedName>
</protein>
<dbReference type="Proteomes" id="UP000198924">
    <property type="component" value="Unassembled WGS sequence"/>
</dbReference>
<evidence type="ECO:0000313" key="1">
    <source>
        <dbReference type="EMBL" id="SFK44227.1"/>
    </source>
</evidence>
<dbReference type="AlphaFoldDB" id="A0A1I3ZJK6"/>
<evidence type="ECO:0000313" key="2">
    <source>
        <dbReference type="Proteomes" id="UP000198924"/>
    </source>
</evidence>
<proteinExistence type="predicted"/>
<dbReference type="EMBL" id="FOSH01000011">
    <property type="protein sequence ID" value="SFK44227.1"/>
    <property type="molecule type" value="Genomic_DNA"/>
</dbReference>
<organism evidence="1 2">
    <name type="scientific">Methylophaga sulfidovorans</name>
    <dbReference type="NCBI Taxonomy" id="45496"/>
    <lineage>
        <taxon>Bacteria</taxon>
        <taxon>Pseudomonadati</taxon>
        <taxon>Pseudomonadota</taxon>
        <taxon>Gammaproteobacteria</taxon>
        <taxon>Thiotrichales</taxon>
        <taxon>Piscirickettsiaceae</taxon>
        <taxon>Methylophaga</taxon>
    </lineage>
</organism>
<dbReference type="OrthoDB" id="8374021at2"/>
<gene>
    <name evidence="1" type="ORF">SAMN04488079_11140</name>
</gene>